<evidence type="ECO:0000313" key="3">
    <source>
        <dbReference type="Proteomes" id="UP000327085"/>
    </source>
</evidence>
<dbReference type="Proteomes" id="UP000327085">
    <property type="component" value="Unassembled WGS sequence"/>
</dbReference>
<dbReference type="InParanoid" id="A0A5E4GKX1"/>
<proteinExistence type="predicted"/>
<dbReference type="GO" id="GO:0016874">
    <property type="term" value="F:ligase activity"/>
    <property type="evidence" value="ECO:0007669"/>
    <property type="project" value="UniProtKB-KW"/>
</dbReference>
<reference evidence="3" key="1">
    <citation type="journal article" date="2020" name="Plant J.">
        <title>Transposons played a major role in the diversification between the closely related almond and peach genomes: results from the almond genome sequence.</title>
        <authorList>
            <person name="Alioto T."/>
            <person name="Alexiou K.G."/>
            <person name="Bardil A."/>
            <person name="Barteri F."/>
            <person name="Castanera R."/>
            <person name="Cruz F."/>
            <person name="Dhingra A."/>
            <person name="Duval H."/>
            <person name="Fernandez I Marti A."/>
            <person name="Frias L."/>
            <person name="Galan B."/>
            <person name="Garcia J.L."/>
            <person name="Howad W."/>
            <person name="Gomez-Garrido J."/>
            <person name="Gut M."/>
            <person name="Julca I."/>
            <person name="Morata J."/>
            <person name="Puigdomenech P."/>
            <person name="Ribeca P."/>
            <person name="Rubio Cabetas M.J."/>
            <person name="Vlasova A."/>
            <person name="Wirthensohn M."/>
            <person name="Garcia-Mas J."/>
            <person name="Gabaldon T."/>
            <person name="Casacuberta J.M."/>
            <person name="Arus P."/>
        </authorList>
    </citation>
    <scope>NUCLEOTIDE SEQUENCE [LARGE SCALE GENOMIC DNA]</scope>
    <source>
        <strain evidence="3">cv. Texas</strain>
    </source>
</reference>
<feature type="coiled-coil region" evidence="1">
    <location>
        <begin position="87"/>
        <end position="166"/>
    </location>
</feature>
<keyword evidence="1" id="KW-0175">Coiled coil</keyword>
<evidence type="ECO:0000256" key="1">
    <source>
        <dbReference type="SAM" id="Coils"/>
    </source>
</evidence>
<sequence>MDPVSGPLESWVDGELVLKSYHEETKWMLKMEVVKGMFTEEMGYSGMTMSALGDQMKATLKLFVVAQNVAAHREFDRGKRDEQAVTVAELSRTIAEKAKVKEELELAQGRLEAEMKKNVVLLLSVNKLAAEKRGLGEELSKSQKDLDEANRRIEAFTSELRSCYDNAMKDYMDSAEYQDKLASQRVEGYFDLIEKVGEKYTSLDWGFLWEDAKEVSTVPDEGAMAVSGTPTVELVVQASESLVQGSDTPQLEQ</sequence>
<name>A0A5E4GKX1_PRUDU</name>
<protein>
    <submittedName>
        <fullName evidence="2">PREDICTED: E3 ubiquitin-ligase</fullName>
    </submittedName>
</protein>
<organism evidence="2 3">
    <name type="scientific">Prunus dulcis</name>
    <name type="common">Almond</name>
    <name type="synonym">Amygdalus dulcis</name>
    <dbReference type="NCBI Taxonomy" id="3755"/>
    <lineage>
        <taxon>Eukaryota</taxon>
        <taxon>Viridiplantae</taxon>
        <taxon>Streptophyta</taxon>
        <taxon>Embryophyta</taxon>
        <taxon>Tracheophyta</taxon>
        <taxon>Spermatophyta</taxon>
        <taxon>Magnoliopsida</taxon>
        <taxon>eudicotyledons</taxon>
        <taxon>Gunneridae</taxon>
        <taxon>Pentapetalae</taxon>
        <taxon>rosids</taxon>
        <taxon>fabids</taxon>
        <taxon>Rosales</taxon>
        <taxon>Rosaceae</taxon>
        <taxon>Amygdaloideae</taxon>
        <taxon>Amygdaleae</taxon>
        <taxon>Prunus</taxon>
    </lineage>
</organism>
<keyword evidence="2" id="KW-0436">Ligase</keyword>
<dbReference type="AlphaFoldDB" id="A0A5E4GKX1"/>
<dbReference type="EMBL" id="CABIKO010000987">
    <property type="protein sequence ID" value="VVA40454.1"/>
    <property type="molecule type" value="Genomic_DNA"/>
</dbReference>
<gene>
    <name evidence="2" type="ORF">ALMOND_2B005053</name>
</gene>
<accession>A0A5E4GKX1</accession>
<dbReference type="Gramene" id="VVA40454">
    <property type="protein sequence ID" value="VVA40454"/>
    <property type="gene ID" value="Prudul26B005053"/>
</dbReference>
<evidence type="ECO:0000313" key="2">
    <source>
        <dbReference type="EMBL" id="VVA40454.1"/>
    </source>
</evidence>